<dbReference type="SMART" id="SM00367">
    <property type="entry name" value="LRR_CC"/>
    <property type="match status" value="5"/>
</dbReference>
<keyword evidence="1" id="KW-0927">Auxin signaling pathway</keyword>
<evidence type="ECO:0000256" key="2">
    <source>
        <dbReference type="SAM" id="MobiDB-lite"/>
    </source>
</evidence>
<dbReference type="OMA" id="DPMDEAF"/>
<dbReference type="InterPro" id="IPR036047">
    <property type="entry name" value="F-box-like_dom_sf"/>
</dbReference>
<dbReference type="CDD" id="cd22159">
    <property type="entry name" value="F-box_AtTIR1-like"/>
    <property type="match status" value="1"/>
</dbReference>
<comment type="caution">
    <text evidence="4">The sequence shown here is derived from an EMBL/GenBank/DDBJ whole genome shotgun (WGS) entry which is preliminary data.</text>
</comment>
<dbReference type="InterPro" id="IPR032675">
    <property type="entry name" value="LRR_dom_sf"/>
</dbReference>
<name>A0A103XU44_CYNCS</name>
<feature type="region of interest" description="Disordered" evidence="2">
    <location>
        <begin position="1"/>
        <end position="26"/>
    </location>
</feature>
<sequence length="556" mass="61822">MDPNQKRAKAVDRVDSVDTGAASSESTRMCPFPDEVLERVLSLIGSHKDRSSVSLVCKDWYNAERWSRRHVFIGNCYSVSPEIVAARFPRIRSVTLKGKPRFSDFNLVPEDWGADVHPWLSVFSTAYPFLEELRLKRMAVSDESLEFLATNFQGFKALSLLSCDGFSTDGLKAIATNCKNLTELDVQENGIDDLGGHWLSCFPESLSSLEILNFASLNSEVSFDALEKLVSRCKSLRVLKVNRNVSLDQLQKLLLQAPQLMELGTGTFMQELVSGPVTELKNTFSNCKHLVTLSGLWDATPLYLPLLDTVGDKGLEAVGSCCPLLEELRVFPADPFDQEIFLGVTESGFVSVSRGCPKLRYVLYFCRQMTNAAVATIAQNCPDFTHFRLCIMNPGQPDYLTKEPMDEAFGAIVKTCTKLQRLAVSGLLTDRTFEYIGKYAKNLETLSVAFAGSSDLGMEYVLGGCPKLRKLEIRDCPFGNAALLSGLTKYESMRSLWMSACNVTMNGCRELAKEKPRLNVEVMKDEGSDDSQAHKVYVYRTVAGPRRDAPPFVLTL</sequence>
<dbReference type="InterPro" id="IPR001611">
    <property type="entry name" value="Leu-rich_rpt"/>
</dbReference>
<dbReference type="SUPFAM" id="SSF52047">
    <property type="entry name" value="RNI-like"/>
    <property type="match status" value="1"/>
</dbReference>
<dbReference type="Proteomes" id="UP000243975">
    <property type="component" value="Unassembled WGS sequence"/>
</dbReference>
<dbReference type="GO" id="GO:0019005">
    <property type="term" value="C:SCF ubiquitin ligase complex"/>
    <property type="evidence" value="ECO:0007669"/>
    <property type="project" value="TreeGrafter"/>
</dbReference>
<dbReference type="Pfam" id="PF18791">
    <property type="entry name" value="Transp_inhibit"/>
    <property type="match status" value="1"/>
</dbReference>
<dbReference type="SMART" id="SM00256">
    <property type="entry name" value="FBOX"/>
    <property type="match status" value="1"/>
</dbReference>
<dbReference type="Gene3D" id="3.80.10.10">
    <property type="entry name" value="Ribonuclease Inhibitor"/>
    <property type="match status" value="2"/>
</dbReference>
<feature type="domain" description="F-box" evidence="3">
    <location>
        <begin position="32"/>
        <end position="73"/>
    </location>
</feature>
<dbReference type="FunFam" id="1.20.1280.50:FF:000006">
    <property type="entry name" value="Transport inhibitor response 1"/>
    <property type="match status" value="1"/>
</dbReference>
<dbReference type="EMBL" id="LEKV01004027">
    <property type="protein sequence ID" value="KVH96935.1"/>
    <property type="molecule type" value="Genomic_DNA"/>
</dbReference>
<dbReference type="STRING" id="59895.A0A103XU44"/>
<dbReference type="GO" id="GO:0031146">
    <property type="term" value="P:SCF-dependent proteasomal ubiquitin-dependent protein catabolic process"/>
    <property type="evidence" value="ECO:0007669"/>
    <property type="project" value="TreeGrafter"/>
</dbReference>
<dbReference type="PANTHER" id="PTHR16134">
    <property type="entry name" value="F-BOX/TPR REPEAT PROTEIN POF3"/>
    <property type="match status" value="1"/>
</dbReference>
<dbReference type="InterPro" id="IPR006553">
    <property type="entry name" value="Leu-rich_rpt_Cys-con_subtyp"/>
</dbReference>
<protein>
    <recommendedName>
        <fullName evidence="3">F-box domain-containing protein</fullName>
    </recommendedName>
</protein>
<dbReference type="InterPro" id="IPR041101">
    <property type="entry name" value="Transp_inhibit"/>
</dbReference>
<dbReference type="Pfam" id="PF13516">
    <property type="entry name" value="LRR_6"/>
    <property type="match status" value="1"/>
</dbReference>
<evidence type="ECO:0000313" key="5">
    <source>
        <dbReference type="Proteomes" id="UP000243975"/>
    </source>
</evidence>
<accession>A0A103XU44</accession>
<dbReference type="PANTHER" id="PTHR16134:SF151">
    <property type="entry name" value="F-BOX DOMAIN, LEUCINE-RICH REPEAT DOMAIN SUPERFAMILY"/>
    <property type="match status" value="1"/>
</dbReference>
<gene>
    <name evidence="4" type="ORF">Ccrd_000972</name>
</gene>
<reference evidence="4 5" key="1">
    <citation type="journal article" date="2016" name="Sci. Rep.">
        <title>The genome sequence of the outbreeding globe artichoke constructed de novo incorporating a phase-aware low-pass sequencing strategy of F1 progeny.</title>
        <authorList>
            <person name="Scaglione D."/>
            <person name="Reyes-Chin-Wo S."/>
            <person name="Acquadro A."/>
            <person name="Froenicke L."/>
            <person name="Portis E."/>
            <person name="Beitel C."/>
            <person name="Tirone M."/>
            <person name="Mauro R."/>
            <person name="Lo Monaco A."/>
            <person name="Mauromicale G."/>
            <person name="Faccioli P."/>
            <person name="Cattivelli L."/>
            <person name="Rieseberg L."/>
            <person name="Michelmore R."/>
            <person name="Lanteri S."/>
        </authorList>
    </citation>
    <scope>NUCLEOTIDE SEQUENCE [LARGE SCALE GENOMIC DNA]</scope>
    <source>
        <strain evidence="4">2C</strain>
    </source>
</reference>
<organism evidence="4 5">
    <name type="scientific">Cynara cardunculus var. scolymus</name>
    <name type="common">Globe artichoke</name>
    <name type="synonym">Cynara scolymus</name>
    <dbReference type="NCBI Taxonomy" id="59895"/>
    <lineage>
        <taxon>Eukaryota</taxon>
        <taxon>Viridiplantae</taxon>
        <taxon>Streptophyta</taxon>
        <taxon>Embryophyta</taxon>
        <taxon>Tracheophyta</taxon>
        <taxon>Spermatophyta</taxon>
        <taxon>Magnoliopsida</taxon>
        <taxon>eudicotyledons</taxon>
        <taxon>Gunneridae</taxon>
        <taxon>Pentapetalae</taxon>
        <taxon>asterids</taxon>
        <taxon>campanulids</taxon>
        <taxon>Asterales</taxon>
        <taxon>Asteraceae</taxon>
        <taxon>Carduoideae</taxon>
        <taxon>Cardueae</taxon>
        <taxon>Carduinae</taxon>
        <taxon>Cynara</taxon>
    </lineage>
</organism>
<evidence type="ECO:0000259" key="3">
    <source>
        <dbReference type="SMART" id="SM00256"/>
    </source>
</evidence>
<proteinExistence type="predicted"/>
<evidence type="ECO:0000256" key="1">
    <source>
        <dbReference type="ARBA" id="ARBA00023294"/>
    </source>
</evidence>
<keyword evidence="5" id="KW-1185">Reference proteome</keyword>
<dbReference type="Gene3D" id="1.20.1280.50">
    <property type="match status" value="1"/>
</dbReference>
<dbReference type="GO" id="GO:0009734">
    <property type="term" value="P:auxin-activated signaling pathway"/>
    <property type="evidence" value="ECO:0007669"/>
    <property type="project" value="UniProtKB-KW"/>
</dbReference>
<evidence type="ECO:0000313" key="4">
    <source>
        <dbReference type="EMBL" id="KVH96935.1"/>
    </source>
</evidence>
<dbReference type="Gramene" id="KVH96935">
    <property type="protein sequence ID" value="KVH96935"/>
    <property type="gene ID" value="Ccrd_000972"/>
</dbReference>
<dbReference type="Pfam" id="PF18511">
    <property type="entry name" value="F-box_5"/>
    <property type="match status" value="1"/>
</dbReference>
<dbReference type="AlphaFoldDB" id="A0A103XU44"/>
<dbReference type="InterPro" id="IPR041567">
    <property type="entry name" value="COI1_F-box"/>
</dbReference>
<dbReference type="InterPro" id="IPR001810">
    <property type="entry name" value="F-box_dom"/>
</dbReference>
<dbReference type="SUPFAM" id="SSF81383">
    <property type="entry name" value="F-box domain"/>
    <property type="match status" value="1"/>
</dbReference>